<dbReference type="InterPro" id="IPR023393">
    <property type="entry name" value="START-like_dom_sf"/>
</dbReference>
<organism evidence="1 2">
    <name type="scientific">Agaribacter flavus</name>
    <dbReference type="NCBI Taxonomy" id="1902781"/>
    <lineage>
        <taxon>Bacteria</taxon>
        <taxon>Pseudomonadati</taxon>
        <taxon>Pseudomonadota</taxon>
        <taxon>Gammaproteobacteria</taxon>
        <taxon>Alteromonadales</taxon>
        <taxon>Alteromonadaceae</taxon>
        <taxon>Agaribacter</taxon>
    </lineage>
</organism>
<protein>
    <submittedName>
        <fullName evidence="1">SRPBCC family protein</fullName>
    </submittedName>
</protein>
<dbReference type="Pfam" id="PF10604">
    <property type="entry name" value="Polyketide_cyc2"/>
    <property type="match status" value="1"/>
</dbReference>
<proteinExistence type="predicted"/>
<name>A0ABV7FPX7_9ALTE</name>
<dbReference type="EMBL" id="JBHRSW010000006">
    <property type="protein sequence ID" value="MFC3120892.1"/>
    <property type="molecule type" value="Genomic_DNA"/>
</dbReference>
<keyword evidence="2" id="KW-1185">Reference proteome</keyword>
<dbReference type="CDD" id="cd07818">
    <property type="entry name" value="SRPBCC_1"/>
    <property type="match status" value="1"/>
</dbReference>
<dbReference type="Gene3D" id="3.30.530.20">
    <property type="match status" value="1"/>
</dbReference>
<comment type="caution">
    <text evidence="1">The sequence shown here is derived from an EMBL/GenBank/DDBJ whole genome shotgun (WGS) entry which is preliminary data.</text>
</comment>
<dbReference type="Proteomes" id="UP001595478">
    <property type="component" value="Unassembled WGS sequence"/>
</dbReference>
<gene>
    <name evidence="1" type="ORF">ACFOHL_04630</name>
</gene>
<dbReference type="RefSeq" id="WP_376919034.1">
    <property type="nucleotide sequence ID" value="NZ_JBHRSW010000006.1"/>
</dbReference>
<evidence type="ECO:0000313" key="1">
    <source>
        <dbReference type="EMBL" id="MFC3120892.1"/>
    </source>
</evidence>
<dbReference type="InterPro" id="IPR019587">
    <property type="entry name" value="Polyketide_cyclase/dehydratase"/>
</dbReference>
<evidence type="ECO:0000313" key="2">
    <source>
        <dbReference type="Proteomes" id="UP001595478"/>
    </source>
</evidence>
<accession>A0ABV7FPX7</accession>
<reference evidence="2" key="1">
    <citation type="journal article" date="2019" name="Int. J. Syst. Evol. Microbiol.">
        <title>The Global Catalogue of Microorganisms (GCM) 10K type strain sequencing project: providing services to taxonomists for standard genome sequencing and annotation.</title>
        <authorList>
            <consortium name="The Broad Institute Genomics Platform"/>
            <consortium name="The Broad Institute Genome Sequencing Center for Infectious Disease"/>
            <person name="Wu L."/>
            <person name="Ma J."/>
        </authorList>
    </citation>
    <scope>NUCLEOTIDE SEQUENCE [LARGE SCALE GENOMIC DNA]</scope>
    <source>
        <strain evidence="2">KCTC 52473</strain>
    </source>
</reference>
<dbReference type="SUPFAM" id="SSF55961">
    <property type="entry name" value="Bet v1-like"/>
    <property type="match status" value="1"/>
</dbReference>
<sequence length="203" mass="23270">MPRLHIEKSVDIKATIDSVYEVVNDFHKWQVWSPWLLMEPDAKVEVDEDGKHYSWDGSRVGSGNMTIVSELDEGNAKIVKYALNFLKPWKSYADVSFHLSTQDDVTHVTWTMDSALPFFLFWMKKATEKYVGMDYQRGLSMLKEWVETSSIASAMSFVGEAPFPHTPYIGIKTRCRLEDIGDSMTRDFNKVLAYVDGQEGLKP</sequence>